<dbReference type="EMBL" id="JACTNZ010000003">
    <property type="protein sequence ID" value="KAG5557178.1"/>
    <property type="molecule type" value="Genomic_DNA"/>
</dbReference>
<gene>
    <name evidence="1" type="ORF">RHGRI_007447</name>
</gene>
<dbReference type="Proteomes" id="UP000823749">
    <property type="component" value="Chromosome 3"/>
</dbReference>
<accession>A0AAV6KYE0</accession>
<evidence type="ECO:0000313" key="2">
    <source>
        <dbReference type="Proteomes" id="UP000823749"/>
    </source>
</evidence>
<proteinExistence type="predicted"/>
<comment type="caution">
    <text evidence="1">The sequence shown here is derived from an EMBL/GenBank/DDBJ whole genome shotgun (WGS) entry which is preliminary data.</text>
</comment>
<sequence>MHLVDIARLRVGLQCEAESSRFLGLPHEPALGATTLKDMVYHGTRSSRGHLLSGSDDAQICLWDIKAAPKNKALDDVQIFKVLFYAYYSHSAFSFSYPFCSERVSNFKISLSSRLVSLSLSSIWCEHDLGEGGEKGCGGGEELDGSAVEAVVGAVGDGGGGGRGGGGGVGWFC</sequence>
<dbReference type="AlphaFoldDB" id="A0AAV6KYE0"/>
<protein>
    <submittedName>
        <fullName evidence="1">Uncharacterized protein</fullName>
    </submittedName>
</protein>
<reference evidence="1" key="1">
    <citation type="submission" date="2020-08" db="EMBL/GenBank/DDBJ databases">
        <title>Plant Genome Project.</title>
        <authorList>
            <person name="Zhang R.-G."/>
        </authorList>
    </citation>
    <scope>NUCLEOTIDE SEQUENCE</scope>
    <source>
        <strain evidence="1">WSP0</strain>
        <tissue evidence="1">Leaf</tissue>
    </source>
</reference>
<name>A0AAV6KYE0_9ERIC</name>
<evidence type="ECO:0000313" key="1">
    <source>
        <dbReference type="EMBL" id="KAG5557178.1"/>
    </source>
</evidence>
<organism evidence="1 2">
    <name type="scientific">Rhododendron griersonianum</name>
    <dbReference type="NCBI Taxonomy" id="479676"/>
    <lineage>
        <taxon>Eukaryota</taxon>
        <taxon>Viridiplantae</taxon>
        <taxon>Streptophyta</taxon>
        <taxon>Embryophyta</taxon>
        <taxon>Tracheophyta</taxon>
        <taxon>Spermatophyta</taxon>
        <taxon>Magnoliopsida</taxon>
        <taxon>eudicotyledons</taxon>
        <taxon>Gunneridae</taxon>
        <taxon>Pentapetalae</taxon>
        <taxon>asterids</taxon>
        <taxon>Ericales</taxon>
        <taxon>Ericaceae</taxon>
        <taxon>Ericoideae</taxon>
        <taxon>Rhodoreae</taxon>
        <taxon>Rhododendron</taxon>
    </lineage>
</organism>
<keyword evidence="2" id="KW-1185">Reference proteome</keyword>